<accession>A0ABR3GI00</accession>
<dbReference type="Gene3D" id="3.10.110.10">
    <property type="entry name" value="Ubiquitin Conjugating Enzyme"/>
    <property type="match status" value="1"/>
</dbReference>
<dbReference type="InterPro" id="IPR016135">
    <property type="entry name" value="UBQ-conjugating_enzyme/RWD"/>
</dbReference>
<feature type="domain" description="UBC core" evidence="3">
    <location>
        <begin position="10"/>
        <end position="159"/>
    </location>
</feature>
<feature type="compositionally biased region" description="Basic and acidic residues" evidence="2">
    <location>
        <begin position="191"/>
        <end position="201"/>
    </location>
</feature>
<sequence length="323" mass="35377">MAQTFNKKSPTVKRILREAAELAASPSPDYHALPLDSNLFEWHFTLRGPPSTPYASGIYHGRITLPPQYPLRPPSFRFLTPSGRFEVNREICLSISGHHEDTWQPAWGVRTAVVALRGFMEGEAAGQVGGMECSNEVREKIAGESAAWKCEGCGGQSCEDILRESAARAKELEDAGQVVREEVLPEGLKLGYKDEMKKESEAGSSETPAPTPTPTPTAFAPSELTTPALPPAHAPQLLNRQRQHQPSPAPPPYQPYGQRQPPNLAGGYLPGDIPAYLHPLYAPVPAPILQRVETPWLDKCIWALVVALAALVARRYWGLELIV</sequence>
<dbReference type="InterPro" id="IPR000608">
    <property type="entry name" value="UBC"/>
</dbReference>
<evidence type="ECO:0000313" key="4">
    <source>
        <dbReference type="EMBL" id="KAL0635483.1"/>
    </source>
</evidence>
<evidence type="ECO:0000256" key="2">
    <source>
        <dbReference type="SAM" id="MobiDB-lite"/>
    </source>
</evidence>
<dbReference type="InterPro" id="IPR050113">
    <property type="entry name" value="Ub_conjugating_enzyme"/>
</dbReference>
<keyword evidence="1" id="KW-0833">Ubl conjugation pathway</keyword>
<name>A0ABR3GI00_9PEZI</name>
<gene>
    <name evidence="4" type="ORF">Q9L58_005531</name>
</gene>
<feature type="region of interest" description="Disordered" evidence="2">
    <location>
        <begin position="190"/>
        <end position="264"/>
    </location>
</feature>
<protein>
    <recommendedName>
        <fullName evidence="3">UBC core domain-containing protein</fullName>
    </recommendedName>
</protein>
<dbReference type="PANTHER" id="PTHR24067">
    <property type="entry name" value="UBIQUITIN-CONJUGATING ENZYME E2"/>
    <property type="match status" value="1"/>
</dbReference>
<dbReference type="SMART" id="SM00212">
    <property type="entry name" value="UBCc"/>
    <property type="match status" value="1"/>
</dbReference>
<evidence type="ECO:0000313" key="5">
    <source>
        <dbReference type="Proteomes" id="UP001447188"/>
    </source>
</evidence>
<evidence type="ECO:0000259" key="3">
    <source>
        <dbReference type="PROSITE" id="PS50127"/>
    </source>
</evidence>
<dbReference type="CDD" id="cd23799">
    <property type="entry name" value="UBCc_UBE2J"/>
    <property type="match status" value="1"/>
</dbReference>
<comment type="caution">
    <text evidence="4">The sequence shown here is derived from an EMBL/GenBank/DDBJ whole genome shotgun (WGS) entry which is preliminary data.</text>
</comment>
<keyword evidence="5" id="KW-1185">Reference proteome</keyword>
<dbReference type="PROSITE" id="PS50127">
    <property type="entry name" value="UBC_2"/>
    <property type="match status" value="1"/>
</dbReference>
<dbReference type="EMBL" id="JBBBZM010000068">
    <property type="protein sequence ID" value="KAL0635483.1"/>
    <property type="molecule type" value="Genomic_DNA"/>
</dbReference>
<organism evidence="4 5">
    <name type="scientific">Discina gigas</name>
    <dbReference type="NCBI Taxonomy" id="1032678"/>
    <lineage>
        <taxon>Eukaryota</taxon>
        <taxon>Fungi</taxon>
        <taxon>Dikarya</taxon>
        <taxon>Ascomycota</taxon>
        <taxon>Pezizomycotina</taxon>
        <taxon>Pezizomycetes</taxon>
        <taxon>Pezizales</taxon>
        <taxon>Discinaceae</taxon>
        <taxon>Discina</taxon>
    </lineage>
</organism>
<feature type="compositionally biased region" description="Low complexity" evidence="2">
    <location>
        <begin position="216"/>
        <end position="227"/>
    </location>
</feature>
<proteinExistence type="predicted"/>
<dbReference type="Pfam" id="PF00179">
    <property type="entry name" value="UQ_con"/>
    <property type="match status" value="1"/>
</dbReference>
<dbReference type="SUPFAM" id="SSF54495">
    <property type="entry name" value="UBC-like"/>
    <property type="match status" value="1"/>
</dbReference>
<dbReference type="Proteomes" id="UP001447188">
    <property type="component" value="Unassembled WGS sequence"/>
</dbReference>
<evidence type="ECO:0000256" key="1">
    <source>
        <dbReference type="ARBA" id="ARBA00022786"/>
    </source>
</evidence>
<reference evidence="4 5" key="1">
    <citation type="submission" date="2024-02" db="EMBL/GenBank/DDBJ databases">
        <title>Discinaceae phylogenomics.</title>
        <authorList>
            <person name="Dirks A.C."/>
            <person name="James T.Y."/>
        </authorList>
    </citation>
    <scope>NUCLEOTIDE SEQUENCE [LARGE SCALE GENOMIC DNA]</scope>
    <source>
        <strain evidence="4 5">ACD0624</strain>
    </source>
</reference>
<feature type="compositionally biased region" description="Low complexity" evidence="2">
    <location>
        <begin position="234"/>
        <end position="246"/>
    </location>
</feature>